<reference evidence="2" key="1">
    <citation type="submission" date="2016-11" db="UniProtKB">
        <authorList>
            <consortium name="WormBaseParasite"/>
        </authorList>
    </citation>
    <scope>IDENTIFICATION</scope>
    <source>
        <strain evidence="2">KR3021</strain>
    </source>
</reference>
<accession>A0AC35UC71</accession>
<evidence type="ECO:0000313" key="2">
    <source>
        <dbReference type="WBParaSite" id="RSKR_0001006900.1"/>
    </source>
</evidence>
<dbReference type="WBParaSite" id="RSKR_0001006900.1">
    <property type="protein sequence ID" value="RSKR_0001006900.1"/>
    <property type="gene ID" value="RSKR_0001006900"/>
</dbReference>
<organism evidence="1 2">
    <name type="scientific">Rhabditophanes sp. KR3021</name>
    <dbReference type="NCBI Taxonomy" id="114890"/>
    <lineage>
        <taxon>Eukaryota</taxon>
        <taxon>Metazoa</taxon>
        <taxon>Ecdysozoa</taxon>
        <taxon>Nematoda</taxon>
        <taxon>Chromadorea</taxon>
        <taxon>Rhabditida</taxon>
        <taxon>Tylenchina</taxon>
        <taxon>Panagrolaimomorpha</taxon>
        <taxon>Strongyloidoidea</taxon>
        <taxon>Alloionematidae</taxon>
        <taxon>Rhabditophanes</taxon>
    </lineage>
</organism>
<proteinExistence type="predicted"/>
<dbReference type="Proteomes" id="UP000095286">
    <property type="component" value="Unplaced"/>
</dbReference>
<protein>
    <submittedName>
        <fullName evidence="2">ANAPC4_WD40 domain-containing protein</fullName>
    </submittedName>
</protein>
<name>A0AC35UC71_9BILA</name>
<evidence type="ECO:0000313" key="1">
    <source>
        <dbReference type="Proteomes" id="UP000095286"/>
    </source>
</evidence>
<sequence length="1497" mass="172400">MTDQKSESSIVHNCLLWHPVLDVMAVANYNVEYGGYIAFTDRKTVKTHYQTNYRKKCAVSSMQWHPKISVLAVAWKTGQVTLISKDKEKEYDLLENVDDLLDISCLEWSVNGKQLFVGDSLGVGMIFNMPENMTKLRIFLPHKKFDVKSKVIAATSRLVNTKFGSNINKVEDEEHGSEITAEERQYIEALQRKVQRHVLTKKEDTVKNEVEIFEREVVDGEDVSIVFIFVTKAQLLYSIENENKEPIERYAFESPPIQILDVPEKNLLVVLTEAFHVHHILIKSLNEGDKFTEKLRVKMSGKKNIFKMIKLMKGSLAFCYGDREIRVWDLTEDSAIFKLIPEKGYEFDEAIIDMVYNQRKELIYGITSRNKVAAWKRIRKENKRMVDQQWKLQKAIVIPGQITSLTSSAITNILAIIANNQIVMYQDQTLLFTSSKNYIVIQTSPTGLNMIKCAPPSETKDFQITAPFKFFYISDNDGLITWNDTEIRVMTIKNTPSNPLNLEQVGVIALKDPPKSILLYRDSILCIEGSKINYRTFQGTLKNTLNFREVEGDPAIMTINLDRFLIVGTSKGYLKVFDLNDPKQKEHHQPKNVGKDVPHFNKITQIKTNCDSTRVAVTIALSNEDIYERILVWDTESDFVHYFSFDQGITDQQQIEVEEEYQQRVKTSRPKTAAARKIESEQTRFRMPYHAPGILAWDAHDPRYLLSEAISTSFDNPVNYMLSIFVTSDNGIQMQDAFPISNQASSLVSVSVPYVYFLKNQDSDEDDKRPHETFMTKHILKVTLREFVGIDGSDRKSIDAMLNFSFYLTIGQMDNAFKAIQFIKSESVWTHMAQMCVKTRRLDVAIVCLGNMGHAVGARAVKQIMNEDVAEEVKIAMLAVQLGMIAEAANLYYECQRFDLLNNLYQACGKWTEAFEIASNCDRIHLKNTHYNYAVYLESNLKYNLAIEHYEKSNTYIDEVPRILIKETRAVELYVKRMKDTKLYRWWAMYLESMNQVPSAINFYEQANDFHSICRILCDSNNLVMAEKILAETNDSGGLLCLGRAYERTESFDQAVEMYTKAKAYGSAIRLAKEHQMNDRLANLAIYVGVKQIIEVAKYYEDIPGEVDKAIMLYQKANMLTKAMDLAFETDQFGALDLIVNDFTDKTDPNVLKKAAELYSKNQDDKKAVYLLGLAKEYALAVKMCLDNNVVITDEMADLLTPSKQQLPNDIERRKLLEKIGECCLTQGNYYNAAKKFAQAGNTGLAMSALLKTGDTPKIIQFANTARDKKIFKLAANYLQTSNWREDPNLMKTIELFYKKSDSYDSLAAFFDVCGTVEIDEYRDYEKAIQLFIQSIRNLKLVIEGSEKNTAYFEEKRDELEEKVTKIGQFLEVRHDYDTDPNKALTTLTEMVKEPGIDEHVRMRDMYTILILHNYQRQNYRKAYDFLTMFLQKKRNFDLKSTFDRKVINEICEKVNEPPLMPKEEDDETAENDIEYSHALKRKIQKDGKNYSLEDDD</sequence>